<sequence>MPSPSRPPTPPVLPISEHEDEIVAAVEANPVIVVIGETGSGKSTQLSQILHRRGYTRRGAIAVTQPRRVAAVSVSRRVAQELGVPLGEEVGYAIRFEDRTSEKTSIKYLTDGVLLRESLSNPELKQYSVIILDEAHERSLNTDILLGLMKRLIKHRASDLKVLITSATLDGLKVSNFFSGCPVLNIPGTIFPVEKFYSTDRPTNYIESSLRTAIDIHVKESPGDILIFMTGKDDIDKMVSKLEERIQNLEEGSCMDALVLPLHGSLPPEQQVRVFAPAPPDCRRFIVATNVAETSLTVDGVVYVIDCGYVKQRQYNPSTGMYSLDVVQISRVQADQRAGRAGRTRPGKCYRLYPSSIYQNEFLEATVPEIQRTSLAGSVLYLKSLNLPDIDILKFDFLDPPSRESLEDALRQLYLIDAIDESGQITDVGRLMSELPLDPSLSRTLIEANELGCLSQALTVAAVLSAEITLRQTRSKDMEGKRKQQELPDGSGWGDHVQLLQIFESWDQAGYDPRWCSDHDLQVRGMKFSKDVRNQLSQIIQKVAKGPTDLQARRGRKSDPDYRKLRKALCIGYGNQLAERMIHHNGYHTVGYRTQLVQVHPSSVLEGDEYGKLPVYVVYHELINTTRPFMRNVCGVEQNWVKPILKKLDKLNINKLSGGSSALTDSEPLNDNQQGSLTEATGPKQSDVDIKIQAARERYLARKGKK</sequence>
<reference evidence="1" key="2">
    <citation type="submission" date="2025-09" db="UniProtKB">
        <authorList>
            <consortium name="EnsemblPlants"/>
        </authorList>
    </citation>
    <scope>IDENTIFICATION</scope>
</reference>
<evidence type="ECO:0000313" key="1">
    <source>
        <dbReference type="EnsemblPlants" id="AVESA.00010b.r2.4AG0595730.1.CDS"/>
    </source>
</evidence>
<keyword evidence="2" id="KW-1185">Reference proteome</keyword>
<dbReference type="EnsemblPlants" id="AVESA.00010b.r2.4AG0595730.1">
    <property type="protein sequence ID" value="AVESA.00010b.r2.4AG0595730.1.CDS"/>
    <property type="gene ID" value="AVESA.00010b.r2.4AG0595730"/>
</dbReference>
<proteinExistence type="predicted"/>
<accession>A0ACD5W9H7</accession>
<protein>
    <submittedName>
        <fullName evidence="1">Uncharacterized protein</fullName>
    </submittedName>
</protein>
<organism evidence="1 2">
    <name type="scientific">Avena sativa</name>
    <name type="common">Oat</name>
    <dbReference type="NCBI Taxonomy" id="4498"/>
    <lineage>
        <taxon>Eukaryota</taxon>
        <taxon>Viridiplantae</taxon>
        <taxon>Streptophyta</taxon>
        <taxon>Embryophyta</taxon>
        <taxon>Tracheophyta</taxon>
        <taxon>Spermatophyta</taxon>
        <taxon>Magnoliopsida</taxon>
        <taxon>Liliopsida</taxon>
        <taxon>Poales</taxon>
        <taxon>Poaceae</taxon>
        <taxon>BOP clade</taxon>
        <taxon>Pooideae</taxon>
        <taxon>Poodae</taxon>
        <taxon>Poeae</taxon>
        <taxon>Poeae Chloroplast Group 1 (Aveneae type)</taxon>
        <taxon>Aveninae</taxon>
        <taxon>Avena</taxon>
    </lineage>
</organism>
<evidence type="ECO:0000313" key="2">
    <source>
        <dbReference type="Proteomes" id="UP001732700"/>
    </source>
</evidence>
<dbReference type="Proteomes" id="UP001732700">
    <property type="component" value="Chromosome 4A"/>
</dbReference>
<name>A0ACD5W9H7_AVESA</name>
<reference evidence="1" key="1">
    <citation type="submission" date="2021-05" db="EMBL/GenBank/DDBJ databases">
        <authorList>
            <person name="Scholz U."/>
            <person name="Mascher M."/>
            <person name="Fiebig A."/>
        </authorList>
    </citation>
    <scope>NUCLEOTIDE SEQUENCE [LARGE SCALE GENOMIC DNA]</scope>
</reference>